<keyword evidence="5" id="KW-1185">Reference proteome</keyword>
<accession>A0A0M9BSF8</accession>
<dbReference type="AlphaFoldDB" id="A0A0M9BSF8"/>
<proteinExistence type="predicted"/>
<keyword evidence="2" id="KW-0012">Acyltransferase</keyword>
<dbReference type="Gene3D" id="3.40.630.30">
    <property type="match status" value="1"/>
</dbReference>
<sequence>MKEEHIHIRWANATDAEELLKLNDAFNGVGTSIEEVIDSLALSNELIALAVIDDQAVGFACAQYFKSFCYRGLQGEITEMYIAEAARRRGLATLLIAFIEEELRERGVTNVKILTGQRNEMAIKTYVKSNYARTEEVLLQKKL</sequence>
<dbReference type="InterPro" id="IPR000182">
    <property type="entry name" value="GNAT_dom"/>
</dbReference>
<evidence type="ECO:0000256" key="2">
    <source>
        <dbReference type="ARBA" id="ARBA00023315"/>
    </source>
</evidence>
<dbReference type="PATRIC" id="fig|1705561.3.peg.1001"/>
<evidence type="ECO:0000313" key="4">
    <source>
        <dbReference type="EMBL" id="KOY17406.1"/>
    </source>
</evidence>
<dbReference type="EMBL" id="LITU01000040">
    <property type="protein sequence ID" value="KOY17406.1"/>
    <property type="molecule type" value="Genomic_DNA"/>
</dbReference>
<dbReference type="PANTHER" id="PTHR43877">
    <property type="entry name" value="AMINOALKYLPHOSPHONATE N-ACETYLTRANSFERASE-RELATED-RELATED"/>
    <property type="match status" value="1"/>
</dbReference>
<evidence type="ECO:0000259" key="3">
    <source>
        <dbReference type="PROSITE" id="PS51186"/>
    </source>
</evidence>
<keyword evidence="1 4" id="KW-0808">Transferase</keyword>
<organism evidence="4 5">
    <name type="scientific">Paenibacillus xylanivorans</name>
    <dbReference type="NCBI Taxonomy" id="1705561"/>
    <lineage>
        <taxon>Bacteria</taxon>
        <taxon>Bacillati</taxon>
        <taxon>Bacillota</taxon>
        <taxon>Bacilli</taxon>
        <taxon>Bacillales</taxon>
        <taxon>Paenibacillaceae</taxon>
        <taxon>Paenibacillus</taxon>
    </lineage>
</organism>
<evidence type="ECO:0000313" key="5">
    <source>
        <dbReference type="Proteomes" id="UP000037688"/>
    </source>
</evidence>
<protein>
    <submittedName>
        <fullName evidence="4">GCN5 family acetyltransferase</fullName>
    </submittedName>
</protein>
<comment type="caution">
    <text evidence="4">The sequence shown here is derived from an EMBL/GenBank/DDBJ whole genome shotgun (WGS) entry which is preliminary data.</text>
</comment>
<dbReference type="InterPro" id="IPR016181">
    <property type="entry name" value="Acyl_CoA_acyltransferase"/>
</dbReference>
<dbReference type="OrthoDB" id="2610997at2"/>
<dbReference type="Proteomes" id="UP000037688">
    <property type="component" value="Unassembled WGS sequence"/>
</dbReference>
<reference evidence="4 5" key="1">
    <citation type="submission" date="2015-08" db="EMBL/GenBank/DDBJ databases">
        <title>Draft genome sequence of cellulolytic and xylanolytic Paenibacillus sp. A59, isolated from a decaying forest soil from Patagonia, Argentina.</title>
        <authorList>
            <person name="Ghio S."/>
            <person name="Caceres A.M."/>
            <person name="Talia P."/>
            <person name="Grasso D."/>
            <person name="Campos E."/>
        </authorList>
    </citation>
    <scope>NUCLEOTIDE SEQUENCE [LARGE SCALE GENOMIC DNA]</scope>
    <source>
        <strain evidence="4 5">A59</strain>
    </source>
</reference>
<name>A0A0M9BSF8_9BACL</name>
<feature type="domain" description="N-acetyltransferase" evidence="3">
    <location>
        <begin position="6"/>
        <end position="143"/>
    </location>
</feature>
<evidence type="ECO:0000256" key="1">
    <source>
        <dbReference type="ARBA" id="ARBA00022679"/>
    </source>
</evidence>
<dbReference type="RefSeq" id="WP_053779995.1">
    <property type="nucleotide sequence ID" value="NZ_LITU01000040.1"/>
</dbReference>
<dbReference type="PROSITE" id="PS51186">
    <property type="entry name" value="GNAT"/>
    <property type="match status" value="1"/>
</dbReference>
<gene>
    <name evidence="4" type="ORF">AMS66_06400</name>
</gene>
<dbReference type="SUPFAM" id="SSF55729">
    <property type="entry name" value="Acyl-CoA N-acyltransferases (Nat)"/>
    <property type="match status" value="1"/>
</dbReference>
<dbReference type="InterPro" id="IPR050832">
    <property type="entry name" value="Bact_Acetyltransf"/>
</dbReference>
<dbReference type="CDD" id="cd04301">
    <property type="entry name" value="NAT_SF"/>
    <property type="match status" value="1"/>
</dbReference>
<dbReference type="GO" id="GO:0016747">
    <property type="term" value="F:acyltransferase activity, transferring groups other than amino-acyl groups"/>
    <property type="evidence" value="ECO:0007669"/>
    <property type="project" value="InterPro"/>
</dbReference>
<dbReference type="Pfam" id="PF00583">
    <property type="entry name" value="Acetyltransf_1"/>
    <property type="match status" value="1"/>
</dbReference>